<dbReference type="Proteomes" id="UP001201163">
    <property type="component" value="Unassembled WGS sequence"/>
</dbReference>
<comment type="caution">
    <text evidence="2">The sequence shown here is derived from an EMBL/GenBank/DDBJ whole genome shotgun (WGS) entry which is preliminary data.</text>
</comment>
<evidence type="ECO:0000256" key="1">
    <source>
        <dbReference type="SAM" id="MobiDB-lite"/>
    </source>
</evidence>
<gene>
    <name evidence="2" type="ORF">EDB92DRAFT_1819513</name>
</gene>
<evidence type="ECO:0000313" key="3">
    <source>
        <dbReference type="Proteomes" id="UP001201163"/>
    </source>
</evidence>
<proteinExistence type="predicted"/>
<keyword evidence="3" id="KW-1185">Reference proteome</keyword>
<name>A0AAD4Q9U3_9AGAM</name>
<feature type="region of interest" description="Disordered" evidence="1">
    <location>
        <begin position="80"/>
        <end position="100"/>
    </location>
</feature>
<sequence>MAFAAFPCCQLLVDQALLHSTSTTNQKTGPDDATLRNSGSVALASGPAPIKDHPLRSKSVVENDFGGSLLHIGNWKGPPYAKPQNFQPTRGRGHIPNLIV</sequence>
<feature type="region of interest" description="Disordered" evidence="1">
    <location>
        <begin position="22"/>
        <end position="54"/>
    </location>
</feature>
<protein>
    <submittedName>
        <fullName evidence="2">Uncharacterized protein</fullName>
    </submittedName>
</protein>
<organism evidence="2 3">
    <name type="scientific">Lactarius akahatsu</name>
    <dbReference type="NCBI Taxonomy" id="416441"/>
    <lineage>
        <taxon>Eukaryota</taxon>
        <taxon>Fungi</taxon>
        <taxon>Dikarya</taxon>
        <taxon>Basidiomycota</taxon>
        <taxon>Agaricomycotina</taxon>
        <taxon>Agaricomycetes</taxon>
        <taxon>Russulales</taxon>
        <taxon>Russulaceae</taxon>
        <taxon>Lactarius</taxon>
    </lineage>
</organism>
<dbReference type="AlphaFoldDB" id="A0AAD4Q9U3"/>
<accession>A0AAD4Q9U3</accession>
<evidence type="ECO:0000313" key="2">
    <source>
        <dbReference type="EMBL" id="KAH8983346.1"/>
    </source>
</evidence>
<dbReference type="EMBL" id="JAKELL010000089">
    <property type="protein sequence ID" value="KAH8983346.1"/>
    <property type="molecule type" value="Genomic_DNA"/>
</dbReference>
<reference evidence="2" key="1">
    <citation type="submission" date="2022-01" db="EMBL/GenBank/DDBJ databases">
        <title>Comparative genomics reveals a dynamic genome evolution in the ectomycorrhizal milk-cap (Lactarius) mushrooms.</title>
        <authorList>
            <consortium name="DOE Joint Genome Institute"/>
            <person name="Lebreton A."/>
            <person name="Tang N."/>
            <person name="Kuo A."/>
            <person name="LaButti K."/>
            <person name="Drula E."/>
            <person name="Barry K."/>
            <person name="Clum A."/>
            <person name="Lipzen A."/>
            <person name="Mousain D."/>
            <person name="Ng V."/>
            <person name="Wang R."/>
            <person name="Wang X."/>
            <person name="Dai Y."/>
            <person name="Henrissat B."/>
            <person name="Grigoriev I.V."/>
            <person name="Guerin-Laguette A."/>
            <person name="Yu F."/>
            <person name="Martin F.M."/>
        </authorList>
    </citation>
    <scope>NUCLEOTIDE SEQUENCE</scope>
    <source>
        <strain evidence="2">QP</strain>
    </source>
</reference>